<dbReference type="STRING" id="999627.SAMN05216236_14014"/>
<dbReference type="PRINTS" id="PR02008">
    <property type="entry name" value="RCMTFAMILY"/>
</dbReference>
<evidence type="ECO:0000256" key="5">
    <source>
        <dbReference type="PROSITE-ProRule" id="PRU01023"/>
    </source>
</evidence>
<accession>A0A1I7E0T2</accession>
<feature type="domain" description="SAM-dependent MTase RsmB/NOP-type" evidence="7">
    <location>
        <begin position="136"/>
        <end position="388"/>
    </location>
</feature>
<dbReference type="EMBL" id="FPAW01000040">
    <property type="protein sequence ID" value="SFU17505.1"/>
    <property type="molecule type" value="Genomic_DNA"/>
</dbReference>
<dbReference type="Pfam" id="PF01189">
    <property type="entry name" value="Methyltr_RsmB-F"/>
    <property type="match status" value="1"/>
</dbReference>
<dbReference type="PROSITE" id="PS51686">
    <property type="entry name" value="SAM_MT_RSMB_NOP"/>
    <property type="match status" value="1"/>
</dbReference>
<gene>
    <name evidence="8" type="ORF">SAMN05216236_14014</name>
</gene>
<name>A0A1I7E0T2_9RHOB</name>
<reference evidence="8 9" key="1">
    <citation type="submission" date="2016-10" db="EMBL/GenBank/DDBJ databases">
        <authorList>
            <person name="de Groot N.N."/>
        </authorList>
    </citation>
    <scope>NUCLEOTIDE SEQUENCE [LARGE SCALE GENOMIC DNA]</scope>
    <source>
        <strain evidence="8 9">CGMCC 1.10959</strain>
    </source>
</reference>
<keyword evidence="9" id="KW-1185">Reference proteome</keyword>
<protein>
    <submittedName>
        <fullName evidence="8">16S rRNA (Cytosine967-C5)-methyltransferase</fullName>
    </submittedName>
</protein>
<proteinExistence type="inferred from homology"/>
<sequence>MTPAARVQAAIEVLDQVRSGKSAEQALTGWGRRSRYAGSKDRAAVRDHVFDALRCRRTYAALGGGETGRGLMLGALRASGEDPDALFGSTPHAPSPLSEQERGAGHKPLEGPEELDMPDWLWPSIIDSLGDQATAYARSLKTRAPVHLRVNLRKVTREAVQAELARDSILTQPHPAADTALQIIEGARRLRQSRAYLDGRVELQDAASQAVVQALPLRDGMRVLDYCAGGGGKALAMAARASVTLFTHDAASQRMRDLPVRAERAGVRFQALQTADLERNGPFDLVLCDVPCSGSGAWRRSPEGKWLLSPSRLRELSAVQSEILAHAAELVTEEGVLAYATCSVLSQENSAQIGEFLVQNRQWRAVFSRAWMVPDGSDGFFSAHLTRI</sequence>
<keyword evidence="4 5" id="KW-0694">RNA-binding</keyword>
<evidence type="ECO:0000256" key="6">
    <source>
        <dbReference type="SAM" id="MobiDB-lite"/>
    </source>
</evidence>
<dbReference type="InterPro" id="IPR023267">
    <property type="entry name" value="RCMT"/>
</dbReference>
<keyword evidence="2 5" id="KW-0808">Transferase</keyword>
<dbReference type="Gene3D" id="3.30.70.1170">
    <property type="entry name" value="Sun protein, domain 3"/>
    <property type="match status" value="1"/>
</dbReference>
<comment type="similarity">
    <text evidence="5">Belongs to the class I-like SAM-binding methyltransferase superfamily. RsmB/NOP family.</text>
</comment>
<dbReference type="GO" id="GO:0003723">
    <property type="term" value="F:RNA binding"/>
    <property type="evidence" value="ECO:0007669"/>
    <property type="project" value="UniProtKB-UniRule"/>
</dbReference>
<dbReference type="InterPro" id="IPR049560">
    <property type="entry name" value="MeTrfase_RsmB-F_NOP2_cat"/>
</dbReference>
<dbReference type="InterPro" id="IPR054728">
    <property type="entry name" value="RsmB-like_ferredoxin"/>
</dbReference>
<dbReference type="GO" id="GO:0008173">
    <property type="term" value="F:RNA methyltransferase activity"/>
    <property type="evidence" value="ECO:0007669"/>
    <property type="project" value="InterPro"/>
</dbReference>
<feature type="binding site" evidence="5">
    <location>
        <position position="289"/>
    </location>
    <ligand>
        <name>S-adenosyl-L-methionine</name>
        <dbReference type="ChEBI" id="CHEBI:59789"/>
    </ligand>
</feature>
<dbReference type="AlphaFoldDB" id="A0A1I7E0T2"/>
<dbReference type="eggNOG" id="COG0144">
    <property type="taxonomic scope" value="Bacteria"/>
</dbReference>
<comment type="caution">
    <text evidence="5">Lacks conserved residue(s) required for the propagation of feature annotation.</text>
</comment>
<dbReference type="Pfam" id="PF22458">
    <property type="entry name" value="RsmF-B_ferredox"/>
    <property type="match status" value="1"/>
</dbReference>
<evidence type="ECO:0000256" key="4">
    <source>
        <dbReference type="ARBA" id="ARBA00022884"/>
    </source>
</evidence>
<keyword evidence="1 5" id="KW-0489">Methyltransferase</keyword>
<dbReference type="GO" id="GO:0001510">
    <property type="term" value="P:RNA methylation"/>
    <property type="evidence" value="ECO:0007669"/>
    <property type="project" value="InterPro"/>
</dbReference>
<dbReference type="PANTHER" id="PTHR22807:SF53">
    <property type="entry name" value="RIBOSOMAL RNA SMALL SUBUNIT METHYLTRANSFERASE B-RELATED"/>
    <property type="match status" value="1"/>
</dbReference>
<dbReference type="RefSeq" id="WP_027261108.1">
    <property type="nucleotide sequence ID" value="NZ_FPAW01000040.1"/>
</dbReference>
<feature type="compositionally biased region" description="Basic and acidic residues" evidence="6">
    <location>
        <begin position="99"/>
        <end position="110"/>
    </location>
</feature>
<organism evidence="8 9">
    <name type="scientific">Sedimentitalea nanhaiensis</name>
    <dbReference type="NCBI Taxonomy" id="999627"/>
    <lineage>
        <taxon>Bacteria</taxon>
        <taxon>Pseudomonadati</taxon>
        <taxon>Pseudomonadota</taxon>
        <taxon>Alphaproteobacteria</taxon>
        <taxon>Rhodobacterales</taxon>
        <taxon>Paracoccaceae</taxon>
        <taxon>Sedimentitalea</taxon>
    </lineage>
</organism>
<dbReference type="InterPro" id="IPR029063">
    <property type="entry name" value="SAM-dependent_MTases_sf"/>
</dbReference>
<evidence type="ECO:0000256" key="2">
    <source>
        <dbReference type="ARBA" id="ARBA00022679"/>
    </source>
</evidence>
<dbReference type="Gene3D" id="3.40.50.150">
    <property type="entry name" value="Vaccinia Virus protein VP39"/>
    <property type="match status" value="1"/>
</dbReference>
<evidence type="ECO:0000259" key="7">
    <source>
        <dbReference type="PROSITE" id="PS51686"/>
    </source>
</evidence>
<dbReference type="SUPFAM" id="SSF53335">
    <property type="entry name" value="S-adenosyl-L-methionine-dependent methyltransferases"/>
    <property type="match status" value="1"/>
</dbReference>
<dbReference type="Proteomes" id="UP000182466">
    <property type="component" value="Unassembled WGS sequence"/>
</dbReference>
<evidence type="ECO:0000313" key="9">
    <source>
        <dbReference type="Proteomes" id="UP000182466"/>
    </source>
</evidence>
<feature type="binding site" evidence="5">
    <location>
        <position position="249"/>
    </location>
    <ligand>
        <name>S-adenosyl-L-methionine</name>
        <dbReference type="ChEBI" id="CHEBI:59789"/>
    </ligand>
</feature>
<dbReference type="OrthoDB" id="9810297at2"/>
<dbReference type="PANTHER" id="PTHR22807">
    <property type="entry name" value="NOP2 YEAST -RELATED NOL1/NOP2/FMU SUN DOMAIN-CONTAINING"/>
    <property type="match status" value="1"/>
</dbReference>
<evidence type="ECO:0000256" key="3">
    <source>
        <dbReference type="ARBA" id="ARBA00022691"/>
    </source>
</evidence>
<feature type="active site" description="Nucleophile" evidence="5">
    <location>
        <position position="342"/>
    </location>
</feature>
<dbReference type="InterPro" id="IPR001678">
    <property type="entry name" value="MeTrfase_RsmB-F_NOP2_dom"/>
</dbReference>
<keyword evidence="3 5" id="KW-0949">S-adenosyl-L-methionine</keyword>
<evidence type="ECO:0000313" key="8">
    <source>
        <dbReference type="EMBL" id="SFU17505.1"/>
    </source>
</evidence>
<evidence type="ECO:0000256" key="1">
    <source>
        <dbReference type="ARBA" id="ARBA00022603"/>
    </source>
</evidence>
<feature type="region of interest" description="Disordered" evidence="6">
    <location>
        <begin position="82"/>
        <end position="113"/>
    </location>
</feature>